<evidence type="ECO:0000259" key="1">
    <source>
        <dbReference type="PROSITE" id="PS50035"/>
    </source>
</evidence>
<reference evidence="2 3" key="1">
    <citation type="submission" date="2016-05" db="EMBL/GenBank/DDBJ databases">
        <title>A degradative enzymes factory behind the ericoid mycorrhizal symbiosis.</title>
        <authorList>
            <consortium name="DOE Joint Genome Institute"/>
            <person name="Martino E."/>
            <person name="Morin E."/>
            <person name="Grelet G."/>
            <person name="Kuo A."/>
            <person name="Kohler A."/>
            <person name="Daghino S."/>
            <person name="Barry K."/>
            <person name="Choi C."/>
            <person name="Cichocki N."/>
            <person name="Clum A."/>
            <person name="Copeland A."/>
            <person name="Hainaut M."/>
            <person name="Haridas S."/>
            <person name="Labutti K."/>
            <person name="Lindquist E."/>
            <person name="Lipzen A."/>
            <person name="Khouja H.-R."/>
            <person name="Murat C."/>
            <person name="Ohm R."/>
            <person name="Olson A."/>
            <person name="Spatafora J."/>
            <person name="Veneault-Fourrey C."/>
            <person name="Henrissat B."/>
            <person name="Grigoriev I."/>
            <person name="Martin F."/>
            <person name="Perotto S."/>
        </authorList>
    </citation>
    <scope>NUCLEOTIDE SEQUENCE [LARGE SCALE GENOMIC DNA]</scope>
    <source>
        <strain evidence="2 3">UAMH 7357</strain>
    </source>
</reference>
<dbReference type="InterPro" id="IPR001736">
    <property type="entry name" value="PLipase_D/transphosphatidylase"/>
</dbReference>
<keyword evidence="3" id="KW-1185">Reference proteome</keyword>
<name>A0A2J6Q1T5_9HELO</name>
<dbReference type="Proteomes" id="UP000235672">
    <property type="component" value="Unassembled WGS sequence"/>
</dbReference>
<dbReference type="OrthoDB" id="36970at2759"/>
<protein>
    <recommendedName>
        <fullName evidence="1">PLD phosphodiesterase domain-containing protein</fullName>
    </recommendedName>
</protein>
<gene>
    <name evidence="2" type="ORF">NA56DRAFT_704988</name>
</gene>
<accession>A0A2J6Q1T5</accession>
<sequence length="109" mass="12427">MMQLLTVRYFPLPSKWSLPPGSPGVSNHAKVMAVDSRAIYIGSQNFYPTRSAKISKFTYIFEDTTLPQQFINSSHVWLTDKTFVTMNSMPVSAWGSLCRHSRAPVTRKW</sequence>
<evidence type="ECO:0000313" key="2">
    <source>
        <dbReference type="EMBL" id="PMD20174.1"/>
    </source>
</evidence>
<dbReference type="SUPFAM" id="SSF56024">
    <property type="entry name" value="Phospholipase D/nuclease"/>
    <property type="match status" value="1"/>
</dbReference>
<dbReference type="GO" id="GO:0003824">
    <property type="term" value="F:catalytic activity"/>
    <property type="evidence" value="ECO:0007669"/>
    <property type="project" value="InterPro"/>
</dbReference>
<dbReference type="AlphaFoldDB" id="A0A2J6Q1T5"/>
<evidence type="ECO:0000313" key="3">
    <source>
        <dbReference type="Proteomes" id="UP000235672"/>
    </source>
</evidence>
<organism evidence="2 3">
    <name type="scientific">Hyaloscypha hepaticicola</name>
    <dbReference type="NCBI Taxonomy" id="2082293"/>
    <lineage>
        <taxon>Eukaryota</taxon>
        <taxon>Fungi</taxon>
        <taxon>Dikarya</taxon>
        <taxon>Ascomycota</taxon>
        <taxon>Pezizomycotina</taxon>
        <taxon>Leotiomycetes</taxon>
        <taxon>Helotiales</taxon>
        <taxon>Hyaloscyphaceae</taxon>
        <taxon>Hyaloscypha</taxon>
    </lineage>
</organism>
<feature type="domain" description="PLD phosphodiesterase" evidence="1">
    <location>
        <begin position="23"/>
        <end position="50"/>
    </location>
</feature>
<proteinExistence type="predicted"/>
<dbReference type="PROSITE" id="PS50035">
    <property type="entry name" value="PLD"/>
    <property type="match status" value="1"/>
</dbReference>
<dbReference type="Gene3D" id="3.30.870.10">
    <property type="entry name" value="Endonuclease Chain A"/>
    <property type="match status" value="1"/>
</dbReference>
<dbReference type="EMBL" id="KZ613486">
    <property type="protein sequence ID" value="PMD20174.1"/>
    <property type="molecule type" value="Genomic_DNA"/>
</dbReference>